<feature type="domain" description="Helicase C-terminal" evidence="3">
    <location>
        <begin position="754"/>
        <end position="912"/>
    </location>
</feature>
<evidence type="ECO:0000313" key="4">
    <source>
        <dbReference type="EMBL" id="GAA0580523.1"/>
    </source>
</evidence>
<protein>
    <recommendedName>
        <fullName evidence="3">Helicase C-terminal domain-containing protein</fullName>
    </recommendedName>
</protein>
<keyword evidence="5" id="KW-1185">Reference proteome</keyword>
<evidence type="ECO:0000256" key="2">
    <source>
        <dbReference type="SAM" id="MobiDB-lite"/>
    </source>
</evidence>
<reference evidence="5" key="1">
    <citation type="journal article" date="2019" name="Int. J. Syst. Evol. Microbiol.">
        <title>The Global Catalogue of Microorganisms (GCM) 10K type strain sequencing project: providing services to taxonomists for standard genome sequencing and annotation.</title>
        <authorList>
            <consortium name="The Broad Institute Genomics Platform"/>
            <consortium name="The Broad Institute Genome Sequencing Center for Infectious Disease"/>
            <person name="Wu L."/>
            <person name="Ma J."/>
        </authorList>
    </citation>
    <scope>NUCLEOTIDE SEQUENCE [LARGE SCALE GENOMIC DNA]</scope>
    <source>
        <strain evidence="5">JCM 5067</strain>
    </source>
</reference>
<evidence type="ECO:0000256" key="1">
    <source>
        <dbReference type="SAM" id="Coils"/>
    </source>
</evidence>
<comment type="caution">
    <text evidence="4">The sequence shown here is derived from an EMBL/GenBank/DDBJ whole genome shotgun (WGS) entry which is preliminary data.</text>
</comment>
<dbReference type="InterPro" id="IPR001650">
    <property type="entry name" value="Helicase_C-like"/>
</dbReference>
<dbReference type="EMBL" id="BAAACA010000005">
    <property type="protein sequence ID" value="GAA0580523.1"/>
    <property type="molecule type" value="Genomic_DNA"/>
</dbReference>
<dbReference type="SMART" id="SM00490">
    <property type="entry name" value="HELICc"/>
    <property type="match status" value="1"/>
</dbReference>
<dbReference type="CDD" id="cd18785">
    <property type="entry name" value="SF2_C"/>
    <property type="match status" value="1"/>
</dbReference>
<accession>A0ABP3Q130</accession>
<dbReference type="Pfam" id="PF00271">
    <property type="entry name" value="Helicase_C"/>
    <property type="match status" value="1"/>
</dbReference>
<gene>
    <name evidence="4" type="ORF">GCM10010394_06360</name>
</gene>
<keyword evidence="1" id="KW-0175">Coiled coil</keyword>
<proteinExistence type="predicted"/>
<name>A0ABP3Q130_9ACTN</name>
<dbReference type="PROSITE" id="PS51194">
    <property type="entry name" value="HELICASE_CTER"/>
    <property type="match status" value="1"/>
</dbReference>
<feature type="coiled-coil region" evidence="1">
    <location>
        <begin position="304"/>
        <end position="331"/>
    </location>
</feature>
<dbReference type="InterPro" id="IPR027417">
    <property type="entry name" value="P-loop_NTPase"/>
</dbReference>
<sequence>MPNFTDADATRFIAWMLDAVVAEARGDYMTVLPVAPNGRLWLGRLAPQAVVQSSPLGERSERLEPCEVGIRLRPQALDGQPVSCHARLVAWNEFDGGDDAPDAPRWRKCAPIEVTAVLQTPTAIGDAATSAGRADFEAAFHAIGAGGMACEFHAELEAGKDGPELVLTLVNVSLQEIPHWDTNVYEASLKVHAGRTQPFTLDSLPDSFRYSREVPAYGVNGGVVQVAADTFRTEDAATHDQPRPSYWDPDVGPIPDLSFATLAADPLPSLRALVTACERWGATHWTEHVLDSRAEAEEWDAGMRQSAADEAALFEEELERLRSGLTLLETNANLRRSFMLANRSFANSPLITHTEWRAFQLGFVLANATSIIDESADGDRSIVDTLWFATGGGKTETYLLYVVTTAFYDRLRGKYEGITSWGRFPLRMLSLQQTQRFADVMAAAELVRRDEGITGREFSLGFLVGAGGTPNRIQRGNSARPGEPDPNDPGMPERYQILLRCPFCGSEQLRMGFDRKYWTLNHICTAPECPWGGRPLPFRIVDDEIFRSLPTVVLGTLDKAASIAMQAAMRGFYGPPSGRCPDMGHGFTYAPRSGLPGPGGCLFPGCQSATGPLAQPEALYAPTVRMQDELHLLRDSLGAVDSHYEAVLDALQQHYGSVPKVIASSATLAGHDDQVRALYRRSGRTFPRPGPRAGWSFWSRTTDNLARRFAGLAPRGVTLEYATDQLTESLQRVTRSALENPEAIAKATGIDLSAIPHLVDAYGVDVVYGSNLKDVEAVARSFDTQLQLDRTINAATLTGRTPLNEVRTNLERLVTPEPDFYDRLHLVAASSMLSHGVDVNRLNVMVMLGLPLATAEFIQTTSRVGRTHPGLVIVLHKIGRERDAAVYRTFPSFVEHASRLIDPVPITAKSRRVLELTFAGLVQARVYGIHEPAAIAANMRQLTKPMTVRRAFSQLPVLEQDELQALIEMLDIEGPLDENLRGDLERYLREFYRALNDPASSAEWVSDLFPTGGPMRSLRDVEEQVPVFSRGGRS</sequence>
<evidence type="ECO:0000313" key="5">
    <source>
        <dbReference type="Proteomes" id="UP001500668"/>
    </source>
</evidence>
<feature type="region of interest" description="Disordered" evidence="2">
    <location>
        <begin position="469"/>
        <end position="491"/>
    </location>
</feature>
<dbReference type="Proteomes" id="UP001500668">
    <property type="component" value="Unassembled WGS sequence"/>
</dbReference>
<organism evidence="4 5">
    <name type="scientific">Streptomyces crystallinus</name>
    <dbReference type="NCBI Taxonomy" id="68191"/>
    <lineage>
        <taxon>Bacteria</taxon>
        <taxon>Bacillati</taxon>
        <taxon>Actinomycetota</taxon>
        <taxon>Actinomycetes</taxon>
        <taxon>Kitasatosporales</taxon>
        <taxon>Streptomycetaceae</taxon>
        <taxon>Streptomyces</taxon>
    </lineage>
</organism>
<dbReference type="SUPFAM" id="SSF52540">
    <property type="entry name" value="P-loop containing nucleoside triphosphate hydrolases"/>
    <property type="match status" value="1"/>
</dbReference>
<dbReference type="RefSeq" id="WP_344069779.1">
    <property type="nucleotide sequence ID" value="NZ_BAAACA010000005.1"/>
</dbReference>
<evidence type="ECO:0000259" key="3">
    <source>
        <dbReference type="PROSITE" id="PS51194"/>
    </source>
</evidence>
<dbReference type="Gene3D" id="3.40.50.300">
    <property type="entry name" value="P-loop containing nucleotide triphosphate hydrolases"/>
    <property type="match status" value="1"/>
</dbReference>